<dbReference type="GO" id="GO:0043771">
    <property type="term" value="F:cytidine kinase activity"/>
    <property type="evidence" value="ECO:0007669"/>
    <property type="project" value="RHEA"/>
</dbReference>
<keyword evidence="11 16" id="KW-0067">ATP-binding</keyword>
<dbReference type="OrthoDB" id="9777642at2"/>
<evidence type="ECO:0000256" key="4">
    <source>
        <dbReference type="ARBA" id="ARBA00005408"/>
    </source>
</evidence>
<reference evidence="19 20" key="1">
    <citation type="submission" date="2016-11" db="EMBL/GenBank/DDBJ databases">
        <authorList>
            <person name="Jaros S."/>
            <person name="Januszkiewicz K."/>
            <person name="Wedrychowicz H."/>
        </authorList>
    </citation>
    <scope>NUCLEOTIDE SEQUENCE [LARGE SCALE GENOMIC DNA]</scope>
    <source>
        <strain evidence="19 20">DSM 14809</strain>
    </source>
</reference>
<dbReference type="GO" id="GO:0044206">
    <property type="term" value="P:UMP salvage"/>
    <property type="evidence" value="ECO:0007669"/>
    <property type="project" value="UniProtKB-UniRule"/>
</dbReference>
<dbReference type="Pfam" id="PF00485">
    <property type="entry name" value="PRK"/>
    <property type="match status" value="1"/>
</dbReference>
<proteinExistence type="inferred from homology"/>
<comment type="subcellular location">
    <subcellularLocation>
        <location evidence="1 16 17">Cytoplasm</location>
    </subcellularLocation>
</comment>
<dbReference type="UniPathway" id="UPA00574">
    <property type="reaction ID" value="UER00637"/>
</dbReference>
<dbReference type="UniPathway" id="UPA00579">
    <property type="reaction ID" value="UER00640"/>
</dbReference>
<dbReference type="AlphaFoldDB" id="A0A1M6A9J9"/>
<evidence type="ECO:0000256" key="1">
    <source>
        <dbReference type="ARBA" id="ARBA00004496"/>
    </source>
</evidence>
<feature type="domain" description="Phosphoribulokinase/uridine kinase" evidence="18">
    <location>
        <begin position="7"/>
        <end position="189"/>
    </location>
</feature>
<dbReference type="PANTHER" id="PTHR10285">
    <property type="entry name" value="URIDINE KINASE"/>
    <property type="match status" value="1"/>
</dbReference>
<dbReference type="GO" id="GO:0005737">
    <property type="term" value="C:cytoplasm"/>
    <property type="evidence" value="ECO:0007669"/>
    <property type="project" value="UniProtKB-SubCell"/>
</dbReference>
<evidence type="ECO:0000256" key="8">
    <source>
        <dbReference type="ARBA" id="ARBA00022679"/>
    </source>
</evidence>
<dbReference type="InterPro" id="IPR006083">
    <property type="entry name" value="PRK/URK"/>
</dbReference>
<keyword evidence="20" id="KW-1185">Reference proteome</keyword>
<dbReference type="EMBL" id="FQYQ01000001">
    <property type="protein sequence ID" value="SHI33119.1"/>
    <property type="molecule type" value="Genomic_DNA"/>
</dbReference>
<dbReference type="NCBIfam" id="TIGR00235">
    <property type="entry name" value="udk"/>
    <property type="match status" value="1"/>
</dbReference>
<evidence type="ECO:0000313" key="19">
    <source>
        <dbReference type="EMBL" id="SHI33119.1"/>
    </source>
</evidence>
<dbReference type="Gene3D" id="3.40.50.300">
    <property type="entry name" value="P-loop containing nucleotide triphosphate hydrolases"/>
    <property type="match status" value="1"/>
</dbReference>
<evidence type="ECO:0000256" key="17">
    <source>
        <dbReference type="RuleBase" id="RU003825"/>
    </source>
</evidence>
<evidence type="ECO:0000256" key="2">
    <source>
        <dbReference type="ARBA" id="ARBA00004690"/>
    </source>
</evidence>
<comment type="catalytic activity">
    <reaction evidence="15 16 17">
        <text>uridine + ATP = UMP + ADP + H(+)</text>
        <dbReference type="Rhea" id="RHEA:16825"/>
        <dbReference type="ChEBI" id="CHEBI:15378"/>
        <dbReference type="ChEBI" id="CHEBI:16704"/>
        <dbReference type="ChEBI" id="CHEBI:30616"/>
        <dbReference type="ChEBI" id="CHEBI:57865"/>
        <dbReference type="ChEBI" id="CHEBI:456216"/>
        <dbReference type="EC" id="2.7.1.48"/>
    </reaction>
</comment>
<dbReference type="InterPro" id="IPR026008">
    <property type="entry name" value="Uridine_kinase"/>
</dbReference>
<evidence type="ECO:0000256" key="13">
    <source>
        <dbReference type="ARBA" id="ARBA00031452"/>
    </source>
</evidence>
<feature type="binding site" evidence="16">
    <location>
        <begin position="12"/>
        <end position="19"/>
    </location>
    <ligand>
        <name>ATP</name>
        <dbReference type="ChEBI" id="CHEBI:30616"/>
    </ligand>
</feature>
<evidence type="ECO:0000256" key="3">
    <source>
        <dbReference type="ARBA" id="ARBA00004784"/>
    </source>
</evidence>
<evidence type="ECO:0000256" key="7">
    <source>
        <dbReference type="ARBA" id="ARBA00022490"/>
    </source>
</evidence>
<dbReference type="NCBIfam" id="NF004018">
    <property type="entry name" value="PRK05480.1"/>
    <property type="match status" value="1"/>
</dbReference>
<dbReference type="HAMAP" id="MF_00551">
    <property type="entry name" value="Uridine_kinase"/>
    <property type="match status" value="1"/>
</dbReference>
<evidence type="ECO:0000256" key="9">
    <source>
        <dbReference type="ARBA" id="ARBA00022741"/>
    </source>
</evidence>
<dbReference type="RefSeq" id="WP_072911078.1">
    <property type="nucleotide sequence ID" value="NZ_FQYQ01000001.1"/>
</dbReference>
<dbReference type="EC" id="2.7.1.48" evidence="5 16"/>
<dbReference type="InterPro" id="IPR027417">
    <property type="entry name" value="P-loop_NTPase"/>
</dbReference>
<dbReference type="Proteomes" id="UP000184185">
    <property type="component" value="Unassembled WGS sequence"/>
</dbReference>
<keyword evidence="8 16" id="KW-0808">Transferase</keyword>
<protein>
    <recommendedName>
        <fullName evidence="6 16">Uridine kinase</fullName>
        <ecNumber evidence="5 16">2.7.1.48</ecNumber>
    </recommendedName>
    <alternativeName>
        <fullName evidence="12 16">Cytidine monophosphokinase</fullName>
    </alternativeName>
    <alternativeName>
        <fullName evidence="13 16">Uridine monophosphokinase</fullName>
    </alternativeName>
</protein>
<name>A0A1M6A9J9_PSEXY</name>
<evidence type="ECO:0000256" key="16">
    <source>
        <dbReference type="HAMAP-Rule" id="MF_00551"/>
    </source>
</evidence>
<dbReference type="SUPFAM" id="SSF52540">
    <property type="entry name" value="P-loop containing nucleoside triphosphate hydrolases"/>
    <property type="match status" value="1"/>
</dbReference>
<evidence type="ECO:0000256" key="10">
    <source>
        <dbReference type="ARBA" id="ARBA00022777"/>
    </source>
</evidence>
<evidence type="ECO:0000256" key="12">
    <source>
        <dbReference type="ARBA" id="ARBA00030641"/>
    </source>
</evidence>
<comment type="pathway">
    <text evidence="3 16 17">Pyrimidine metabolism; CTP biosynthesis via salvage pathway; CTP from cytidine: step 1/3.</text>
</comment>
<evidence type="ECO:0000256" key="14">
    <source>
        <dbReference type="ARBA" id="ARBA00047436"/>
    </source>
</evidence>
<comment type="similarity">
    <text evidence="4 16 17">Belongs to the uridine kinase family.</text>
</comment>
<evidence type="ECO:0000256" key="5">
    <source>
        <dbReference type="ARBA" id="ARBA00012137"/>
    </source>
</evidence>
<sequence>MSEKICVLGVAGGSASGKTTIINKLQDFFGEDIAVISHDAYYKAHPEMSFEERSQLNYDHPDSFESDRMAEDVRKLIKGHAIDMPVYDYVNHNRSDETVRVEPKTVIVMEGILILENKELRDLMDIKIFVDTDADERLMRRIQRDMIERGRSIESIIEQYSKTVKPMHEEFVEPSKKHADIIIPRGGENAAGIEMLTTYMTKKLHDEE</sequence>
<accession>A0A1M6A9J9</accession>
<evidence type="ECO:0000256" key="6">
    <source>
        <dbReference type="ARBA" id="ARBA00021478"/>
    </source>
</evidence>
<keyword evidence="9 16" id="KW-0547">Nucleotide-binding</keyword>
<evidence type="ECO:0000313" key="20">
    <source>
        <dbReference type="Proteomes" id="UP000184185"/>
    </source>
</evidence>
<dbReference type="GO" id="GO:0004849">
    <property type="term" value="F:uridine kinase activity"/>
    <property type="evidence" value="ECO:0007669"/>
    <property type="project" value="UniProtKB-UniRule"/>
</dbReference>
<comment type="catalytic activity">
    <reaction evidence="14 17">
        <text>cytidine + ATP = CMP + ADP + H(+)</text>
        <dbReference type="Rhea" id="RHEA:24674"/>
        <dbReference type="ChEBI" id="CHEBI:15378"/>
        <dbReference type="ChEBI" id="CHEBI:17562"/>
        <dbReference type="ChEBI" id="CHEBI:30616"/>
        <dbReference type="ChEBI" id="CHEBI:60377"/>
        <dbReference type="ChEBI" id="CHEBI:456216"/>
        <dbReference type="EC" id="2.7.1.48"/>
    </reaction>
</comment>
<gene>
    <name evidence="16" type="primary">udk</name>
    <name evidence="19" type="ORF">SAMN02745725_00157</name>
</gene>
<evidence type="ECO:0000256" key="11">
    <source>
        <dbReference type="ARBA" id="ARBA00022840"/>
    </source>
</evidence>
<dbReference type="GO" id="GO:0005524">
    <property type="term" value="F:ATP binding"/>
    <property type="evidence" value="ECO:0007669"/>
    <property type="project" value="UniProtKB-UniRule"/>
</dbReference>
<keyword evidence="7 16" id="KW-0963">Cytoplasm</keyword>
<dbReference type="CDD" id="cd02023">
    <property type="entry name" value="UMPK"/>
    <property type="match status" value="1"/>
</dbReference>
<dbReference type="PRINTS" id="PR00988">
    <property type="entry name" value="URIDINKINASE"/>
</dbReference>
<dbReference type="STRING" id="185007.SAMN02910350_00554"/>
<dbReference type="GO" id="GO:0044211">
    <property type="term" value="P:CTP salvage"/>
    <property type="evidence" value="ECO:0007669"/>
    <property type="project" value="UniProtKB-UniRule"/>
</dbReference>
<organism evidence="19 20">
    <name type="scientific">Pseudobutyrivibrio xylanivorans DSM 14809</name>
    <dbReference type="NCBI Taxonomy" id="1123012"/>
    <lineage>
        <taxon>Bacteria</taxon>
        <taxon>Bacillati</taxon>
        <taxon>Bacillota</taxon>
        <taxon>Clostridia</taxon>
        <taxon>Lachnospirales</taxon>
        <taxon>Lachnospiraceae</taxon>
        <taxon>Pseudobutyrivibrio</taxon>
    </lineage>
</organism>
<evidence type="ECO:0000256" key="15">
    <source>
        <dbReference type="ARBA" id="ARBA00048909"/>
    </source>
</evidence>
<comment type="pathway">
    <text evidence="2 16 17">Pyrimidine metabolism; UMP biosynthesis via salvage pathway; UMP from uridine: step 1/1.</text>
</comment>
<dbReference type="InterPro" id="IPR000764">
    <property type="entry name" value="Uridine_kinase-like"/>
</dbReference>
<keyword evidence="10 16" id="KW-0418">Kinase</keyword>
<evidence type="ECO:0000259" key="18">
    <source>
        <dbReference type="Pfam" id="PF00485"/>
    </source>
</evidence>